<dbReference type="GO" id="GO:0016798">
    <property type="term" value="F:hydrolase activity, acting on glycosyl bonds"/>
    <property type="evidence" value="ECO:0007669"/>
    <property type="project" value="UniProtKB-KW"/>
</dbReference>
<evidence type="ECO:0000313" key="4">
    <source>
        <dbReference type="Proteomes" id="UP001597347"/>
    </source>
</evidence>
<reference evidence="4" key="1">
    <citation type="journal article" date="2019" name="Int. J. Syst. Evol. Microbiol.">
        <title>The Global Catalogue of Microorganisms (GCM) 10K type strain sequencing project: providing services to taxonomists for standard genome sequencing and annotation.</title>
        <authorList>
            <consortium name="The Broad Institute Genomics Platform"/>
            <consortium name="The Broad Institute Genome Sequencing Center for Infectious Disease"/>
            <person name="Wu L."/>
            <person name="Ma J."/>
        </authorList>
    </citation>
    <scope>NUCLEOTIDE SEQUENCE [LARGE SCALE GENOMIC DNA]</scope>
    <source>
        <strain evidence="4">CGMCC 1.12471</strain>
    </source>
</reference>
<keyword evidence="1 3" id="KW-0378">Hydrolase</keyword>
<evidence type="ECO:0000256" key="2">
    <source>
        <dbReference type="ARBA" id="ARBA00023295"/>
    </source>
</evidence>
<name>A0ABW4LIV2_9MICO</name>
<dbReference type="PANTHER" id="PTHR43053:SF3">
    <property type="entry name" value="ALPHA-GALACTOSIDASE C-RELATED"/>
    <property type="match status" value="1"/>
</dbReference>
<dbReference type="InterPro" id="IPR017853">
    <property type="entry name" value="GH"/>
</dbReference>
<keyword evidence="2 3" id="KW-0326">Glycosidase</keyword>
<organism evidence="3 4">
    <name type="scientific">Amnibacterium endophyticum</name>
    <dbReference type="NCBI Taxonomy" id="2109337"/>
    <lineage>
        <taxon>Bacteria</taxon>
        <taxon>Bacillati</taxon>
        <taxon>Actinomycetota</taxon>
        <taxon>Actinomycetes</taxon>
        <taxon>Micrococcales</taxon>
        <taxon>Microbacteriaceae</taxon>
        <taxon>Amnibacterium</taxon>
    </lineage>
</organism>
<keyword evidence="4" id="KW-1185">Reference proteome</keyword>
<evidence type="ECO:0000313" key="3">
    <source>
        <dbReference type="EMBL" id="MFD1722859.1"/>
    </source>
</evidence>
<dbReference type="CDD" id="cd14791">
    <property type="entry name" value="GH36"/>
    <property type="match status" value="1"/>
</dbReference>
<sequence>MFTEARFTDLVLPMRAGGPLIRVERGWVAPPGPVALLHPFDEQAAFYRHGWNSWSPSGWRRLTDAPLRIGGDPARLLTADDAANDTPASHSGSAVGALEAPDGRVLLLGALGLGTPRVAADPHVLRGTTEDVGDGWFVAFGDEEEVFDAYAAQVADRLGGRDRRAGAVWSSWYSFYEDVDEALIARTVEDLRGHPFDVVQLDDGWEVAVGDWIANERFPSGMTATARRIADAGFRPGLWLAPLIALPHSAVAREHPDWLVQDDDGRPAVTGTNWGAGYHALDTTRAEVLEHLDEVLRRAVDSGFTYLKLDFLNAGAVHGHRARDLPRERVYRDAVQHVRRTVGDDVYLLGCGAPILPSVGVFDGVRVGPDTAAFWDNAERPDDPSGSGARNAIAASIERAWQRPWFELDPDAVYFRRRRSLLDEPQRQLVQDAATVLRFKQTSDPMAWLDAQERAALDEWLAADETVRRTGRGTWRIDGRDVDFGPALAAPPHPSTVVE</sequence>
<dbReference type="EC" id="3.2.1.-" evidence="3"/>
<protein>
    <submittedName>
        <fullName evidence="3">Glycoside hydrolase family 36 protein</fullName>
        <ecNumber evidence="3">3.2.1.-</ecNumber>
    </submittedName>
</protein>
<dbReference type="RefSeq" id="WP_377936331.1">
    <property type="nucleotide sequence ID" value="NZ_JBHUEA010000030.1"/>
</dbReference>
<dbReference type="Gene3D" id="3.20.20.70">
    <property type="entry name" value="Aldolase class I"/>
    <property type="match status" value="1"/>
</dbReference>
<evidence type="ECO:0000256" key="1">
    <source>
        <dbReference type="ARBA" id="ARBA00022801"/>
    </source>
</evidence>
<dbReference type="EMBL" id="JBHUEA010000030">
    <property type="protein sequence ID" value="MFD1722859.1"/>
    <property type="molecule type" value="Genomic_DNA"/>
</dbReference>
<accession>A0ABW4LIV2</accession>
<dbReference type="Proteomes" id="UP001597347">
    <property type="component" value="Unassembled WGS sequence"/>
</dbReference>
<dbReference type="InterPro" id="IPR002252">
    <property type="entry name" value="Glyco_hydro_36"/>
</dbReference>
<comment type="caution">
    <text evidence="3">The sequence shown here is derived from an EMBL/GenBank/DDBJ whole genome shotgun (WGS) entry which is preliminary data.</text>
</comment>
<gene>
    <name evidence="3" type="ORF">ACFSBI_14995</name>
</gene>
<dbReference type="Pfam" id="PF02065">
    <property type="entry name" value="Melibiase"/>
    <property type="match status" value="1"/>
</dbReference>
<dbReference type="PANTHER" id="PTHR43053">
    <property type="entry name" value="GLYCOSIDASE FAMILY 31"/>
    <property type="match status" value="1"/>
</dbReference>
<dbReference type="InterPro" id="IPR050985">
    <property type="entry name" value="Alpha-glycosidase_related"/>
</dbReference>
<dbReference type="SUPFAM" id="SSF51445">
    <property type="entry name" value="(Trans)glycosidases"/>
    <property type="match status" value="1"/>
</dbReference>
<proteinExistence type="predicted"/>
<dbReference type="InterPro" id="IPR013785">
    <property type="entry name" value="Aldolase_TIM"/>
</dbReference>